<evidence type="ECO:0000256" key="1">
    <source>
        <dbReference type="ARBA" id="ARBA00004651"/>
    </source>
</evidence>
<gene>
    <name evidence="8" type="ORF">PIIN_01740</name>
</gene>
<dbReference type="OMA" id="VWGMART"/>
<feature type="transmembrane region" description="Helical" evidence="7">
    <location>
        <begin position="81"/>
        <end position="106"/>
    </location>
</feature>
<comment type="subcellular location">
    <subcellularLocation>
        <location evidence="1">Cell membrane</location>
        <topology evidence="1">Multi-pass membrane protein</topology>
    </subcellularLocation>
</comment>
<keyword evidence="5 7" id="KW-1133">Transmembrane helix</keyword>
<feature type="transmembrane region" description="Helical" evidence="7">
    <location>
        <begin position="359"/>
        <end position="385"/>
    </location>
</feature>
<dbReference type="STRING" id="1109443.G4U398"/>
<evidence type="ECO:0000256" key="2">
    <source>
        <dbReference type="ARBA" id="ARBA00005262"/>
    </source>
</evidence>
<feature type="transmembrane region" description="Helical" evidence="7">
    <location>
        <begin position="118"/>
        <end position="141"/>
    </location>
</feature>
<keyword evidence="9" id="KW-1185">Reference proteome</keyword>
<proteinExistence type="inferred from homology"/>
<evidence type="ECO:0000313" key="9">
    <source>
        <dbReference type="Proteomes" id="UP000007148"/>
    </source>
</evidence>
<dbReference type="PANTHER" id="PTHR33567">
    <property type="entry name" value="CHROMATE ION TRANSPORTER (EUROFUNG)"/>
    <property type="match status" value="1"/>
</dbReference>
<reference evidence="8 9" key="1">
    <citation type="journal article" date="2011" name="PLoS Pathog.">
        <title>Endophytic Life Strategies Decoded by Genome and Transcriptome Analyses of the Mutualistic Root Symbiont Piriformospora indica.</title>
        <authorList>
            <person name="Zuccaro A."/>
            <person name="Lahrmann U."/>
            <person name="Guldener U."/>
            <person name="Langen G."/>
            <person name="Pfiffi S."/>
            <person name="Biedenkopf D."/>
            <person name="Wong P."/>
            <person name="Samans B."/>
            <person name="Grimm C."/>
            <person name="Basiewicz M."/>
            <person name="Murat C."/>
            <person name="Martin F."/>
            <person name="Kogel K.H."/>
        </authorList>
    </citation>
    <scope>NUCLEOTIDE SEQUENCE [LARGE SCALE GENOMIC DNA]</scope>
    <source>
        <strain evidence="8 9">DSM 11827</strain>
    </source>
</reference>
<dbReference type="Proteomes" id="UP000007148">
    <property type="component" value="Unassembled WGS sequence"/>
</dbReference>
<dbReference type="AlphaFoldDB" id="G4U398"/>
<evidence type="ECO:0000256" key="6">
    <source>
        <dbReference type="ARBA" id="ARBA00023136"/>
    </source>
</evidence>
<dbReference type="eggNOG" id="ENOG502QRJG">
    <property type="taxonomic scope" value="Eukaryota"/>
</dbReference>
<evidence type="ECO:0000256" key="4">
    <source>
        <dbReference type="ARBA" id="ARBA00022692"/>
    </source>
</evidence>
<sequence length="475" mass="51607">MAMDNKPTLWKNLRAVVINYADLGFTAFGGPPVHFHILHDRFVDKLGWISEKNWQELFAVSQALPGPASTKMAYAIALNHLGFIPALVAFTLWSLPGALGMYGLGLGISRINERLPDAVYALITGLNCATVGLIALAGMQLSIRTITDRLSRALLIFSACAGLCYTALWWFPFLMGVCAAIAILWDFWLRKAIHRLSVASQRVLSKLRRGRSASAEPQPEGQDPASIEMRAADDQASVRSRSGSEESTPPAFKLDLTPGLTIIGVFFVAFATLMGLRAHFKNVVALKFFSNMVLAGTIIFGGGPVVIPLLREYVVQEGWVSPRDFLLGLAIIQAFPGPNFNFAVYLGALTASSGRVPSYVGAILGFIGIFLPGLMLTTGMASIWIRLRRRYSQLVSSFLRGINAGAIGLIWTAVYRLWEAGNLTQSTESARSLGADPWWLVITSLAFSANAWYKVPAPVCIVLGGALGLAWWGVR</sequence>
<comment type="caution">
    <text evidence="8">The sequence shown here is derived from an EMBL/GenBank/DDBJ whole genome shotgun (WGS) entry which is preliminary data.</text>
</comment>
<dbReference type="InterPro" id="IPR014047">
    <property type="entry name" value="Chr_Tranpt_l_chain"/>
</dbReference>
<protein>
    <submittedName>
        <fullName evidence="8">Related to chromate transport protein</fullName>
    </submittedName>
</protein>
<dbReference type="EMBL" id="CAFZ01001883">
    <property type="protein sequence ID" value="CCA78065.1"/>
    <property type="molecule type" value="Genomic_DNA"/>
</dbReference>
<comment type="similarity">
    <text evidence="2">Belongs to the chromate ion transporter (CHR) (TC 2.A.51) family.</text>
</comment>
<evidence type="ECO:0000256" key="7">
    <source>
        <dbReference type="SAM" id="Phobius"/>
    </source>
</evidence>
<evidence type="ECO:0000256" key="5">
    <source>
        <dbReference type="ARBA" id="ARBA00022989"/>
    </source>
</evidence>
<dbReference type="HOGENOM" id="CLU_018106_0_2_1"/>
<keyword evidence="3" id="KW-1003">Cell membrane</keyword>
<dbReference type="OrthoDB" id="2160638at2759"/>
<keyword evidence="4 7" id="KW-0812">Transmembrane</keyword>
<dbReference type="InterPro" id="IPR003370">
    <property type="entry name" value="Chromate_transpt"/>
</dbReference>
<evidence type="ECO:0000313" key="8">
    <source>
        <dbReference type="EMBL" id="CCA78065.1"/>
    </source>
</evidence>
<feature type="transmembrane region" description="Helical" evidence="7">
    <location>
        <begin position="397"/>
        <end position="418"/>
    </location>
</feature>
<dbReference type="GO" id="GO:0015109">
    <property type="term" value="F:chromate transmembrane transporter activity"/>
    <property type="evidence" value="ECO:0007669"/>
    <property type="project" value="InterPro"/>
</dbReference>
<accession>G4U398</accession>
<name>G4U398_SERID</name>
<dbReference type="Pfam" id="PF02417">
    <property type="entry name" value="Chromate_transp"/>
    <property type="match status" value="2"/>
</dbReference>
<dbReference type="GO" id="GO:0005886">
    <property type="term" value="C:plasma membrane"/>
    <property type="evidence" value="ECO:0007669"/>
    <property type="project" value="UniProtKB-SubCell"/>
</dbReference>
<dbReference type="PANTHER" id="PTHR33567:SF3">
    <property type="entry name" value="CHROMATE ION TRANSPORTER (EUROFUNG)"/>
    <property type="match status" value="1"/>
</dbReference>
<feature type="transmembrane region" description="Helical" evidence="7">
    <location>
        <begin position="256"/>
        <end position="276"/>
    </location>
</feature>
<evidence type="ECO:0000256" key="3">
    <source>
        <dbReference type="ARBA" id="ARBA00022475"/>
    </source>
</evidence>
<feature type="transmembrane region" description="Helical" evidence="7">
    <location>
        <begin position="288"/>
        <end position="310"/>
    </location>
</feature>
<feature type="transmembrane region" description="Helical" evidence="7">
    <location>
        <begin position="153"/>
        <end position="185"/>
    </location>
</feature>
<dbReference type="PIRSF" id="PIRSF004810">
    <property type="entry name" value="ChrA"/>
    <property type="match status" value="1"/>
</dbReference>
<dbReference type="InParanoid" id="G4U398"/>
<feature type="transmembrane region" description="Helical" evidence="7">
    <location>
        <begin position="455"/>
        <end position="474"/>
    </location>
</feature>
<keyword evidence="6 7" id="KW-0472">Membrane</keyword>
<organism evidence="8 9">
    <name type="scientific">Serendipita indica (strain DSM 11827)</name>
    <name type="common">Root endophyte fungus</name>
    <name type="synonym">Piriformospora indica</name>
    <dbReference type="NCBI Taxonomy" id="1109443"/>
    <lineage>
        <taxon>Eukaryota</taxon>
        <taxon>Fungi</taxon>
        <taxon>Dikarya</taxon>
        <taxon>Basidiomycota</taxon>
        <taxon>Agaricomycotina</taxon>
        <taxon>Agaricomycetes</taxon>
        <taxon>Sebacinales</taxon>
        <taxon>Serendipitaceae</taxon>
        <taxon>Serendipita</taxon>
    </lineage>
</organism>